<evidence type="ECO:0000313" key="2">
    <source>
        <dbReference type="Proteomes" id="UP001057375"/>
    </source>
</evidence>
<comment type="caution">
    <text evidence="1">The sequence shown here is derived from an EMBL/GenBank/DDBJ whole genome shotgun (WGS) entry which is preliminary data.</text>
</comment>
<reference evidence="1" key="1">
    <citation type="submission" date="2022-03" db="EMBL/GenBank/DDBJ databases">
        <title>Draft genome sequence of Aduncisulcus paluster, a free-living microaerophilic Fornicata.</title>
        <authorList>
            <person name="Yuyama I."/>
            <person name="Kume K."/>
            <person name="Tamura T."/>
            <person name="Inagaki Y."/>
            <person name="Hashimoto T."/>
        </authorList>
    </citation>
    <scope>NUCLEOTIDE SEQUENCE</scope>
    <source>
        <strain evidence="1">NY0171</strain>
    </source>
</reference>
<gene>
    <name evidence="1" type="ORF">ADUPG1_004552</name>
</gene>
<protein>
    <submittedName>
        <fullName evidence="1">Uncharacterized protein</fullName>
    </submittedName>
</protein>
<accession>A0ABQ5JZK2</accession>
<proteinExistence type="predicted"/>
<keyword evidence="2" id="KW-1185">Reference proteome</keyword>
<dbReference type="EMBL" id="BQXS01006908">
    <property type="protein sequence ID" value="GKT23587.1"/>
    <property type="molecule type" value="Genomic_DNA"/>
</dbReference>
<dbReference type="Proteomes" id="UP001057375">
    <property type="component" value="Unassembled WGS sequence"/>
</dbReference>
<evidence type="ECO:0000313" key="1">
    <source>
        <dbReference type="EMBL" id="GKT23587.1"/>
    </source>
</evidence>
<sequence>MSLRPNVSLAVFMDGEIFFKSKKLPSDLEYDQFPKFGDTGNYPNEYLFNTYETTIQRQVDYVSDKGKEVTVFILYSVGSQASRLFIV</sequence>
<name>A0ABQ5JZK2_9EUKA</name>
<feature type="non-terminal residue" evidence="1">
    <location>
        <position position="87"/>
    </location>
</feature>
<organism evidence="1 2">
    <name type="scientific">Aduncisulcus paluster</name>
    <dbReference type="NCBI Taxonomy" id="2918883"/>
    <lineage>
        <taxon>Eukaryota</taxon>
        <taxon>Metamonada</taxon>
        <taxon>Carpediemonas-like organisms</taxon>
        <taxon>Aduncisulcus</taxon>
    </lineage>
</organism>